<protein>
    <submittedName>
        <fullName evidence="2">Uncharacterized protein</fullName>
    </submittedName>
</protein>
<keyword evidence="1" id="KW-0472">Membrane</keyword>
<dbReference type="Proteomes" id="UP000004835">
    <property type="component" value="Unassembled WGS sequence"/>
</dbReference>
<name>F0EJF5_ENTCA</name>
<evidence type="ECO:0000313" key="3">
    <source>
        <dbReference type="Proteomes" id="UP000004835"/>
    </source>
</evidence>
<comment type="caution">
    <text evidence="2">The sequence shown here is derived from an EMBL/GenBank/DDBJ whole genome shotgun (WGS) entry which is preliminary data.</text>
</comment>
<dbReference type="PROSITE" id="PS51257">
    <property type="entry name" value="PROKAR_LIPOPROTEIN"/>
    <property type="match status" value="1"/>
</dbReference>
<dbReference type="RefSeq" id="WP_005233854.1">
    <property type="nucleotide sequence ID" value="NZ_GL872323.1"/>
</dbReference>
<gene>
    <name evidence="2" type="ORF">HMPREF9087_1151</name>
</gene>
<dbReference type="EMBL" id="AEWT01000010">
    <property type="protein sequence ID" value="EGC69763.1"/>
    <property type="molecule type" value="Genomic_DNA"/>
</dbReference>
<dbReference type="HOGENOM" id="CLU_2464202_0_0_9"/>
<evidence type="ECO:0000313" key="2">
    <source>
        <dbReference type="EMBL" id="EGC69763.1"/>
    </source>
</evidence>
<keyword evidence="1" id="KW-1133">Transmembrane helix</keyword>
<accession>F0EJF5</accession>
<feature type="transmembrane region" description="Helical" evidence="1">
    <location>
        <begin position="12"/>
        <end position="32"/>
    </location>
</feature>
<dbReference type="AlphaFoldDB" id="F0EJF5"/>
<reference evidence="2 3" key="1">
    <citation type="submission" date="2011-01" db="EMBL/GenBank/DDBJ databases">
        <authorList>
            <person name="Muzny D."/>
            <person name="Qin X."/>
            <person name="Deng J."/>
            <person name="Jiang H."/>
            <person name="Liu Y."/>
            <person name="Qu J."/>
            <person name="Song X.-Z."/>
            <person name="Zhang L."/>
            <person name="Thornton R."/>
            <person name="Coyle M."/>
            <person name="Francisco L."/>
            <person name="Jackson L."/>
            <person name="Javaid M."/>
            <person name="Korchina V."/>
            <person name="Kovar C."/>
            <person name="Mata R."/>
            <person name="Mathew T."/>
            <person name="Ngo R."/>
            <person name="Nguyen L."/>
            <person name="Nguyen N."/>
            <person name="Okwuonu G."/>
            <person name="Ongeri F."/>
            <person name="Pham C."/>
            <person name="Simmons D."/>
            <person name="Wilczek-Boney K."/>
            <person name="Hale W."/>
            <person name="Jakkamsetti A."/>
            <person name="Pham P."/>
            <person name="Ruth R."/>
            <person name="San Lucas F."/>
            <person name="Warren J."/>
            <person name="Zhang J."/>
            <person name="Zhao Z."/>
            <person name="Zhou C."/>
            <person name="Zhu D."/>
            <person name="Lee S."/>
            <person name="Bess C."/>
            <person name="Blankenburg K."/>
            <person name="Forbes L."/>
            <person name="Fu Q."/>
            <person name="Gubbala S."/>
            <person name="Hirani K."/>
            <person name="Jayaseelan J.C."/>
            <person name="Lara F."/>
            <person name="Munidasa M."/>
            <person name="Palculict T."/>
            <person name="Patil S."/>
            <person name="Pu L.-L."/>
            <person name="Saada N."/>
            <person name="Tang L."/>
            <person name="Weissenberger G."/>
            <person name="Zhu Y."/>
            <person name="Hemphill L."/>
            <person name="Shang Y."/>
            <person name="Youmans B."/>
            <person name="Ayvaz T."/>
            <person name="Ross M."/>
            <person name="Santibanez J."/>
            <person name="Aqrawi P."/>
            <person name="Gross S."/>
            <person name="Joshi V."/>
            <person name="Fowler G."/>
            <person name="Nazareth L."/>
            <person name="Reid J."/>
            <person name="Worley K."/>
            <person name="Petrosino J."/>
            <person name="Highlander S."/>
            <person name="Gibbs R."/>
        </authorList>
    </citation>
    <scope>NUCLEOTIDE SEQUENCE [LARGE SCALE GENOMIC DNA]</scope>
    <source>
        <strain evidence="2 3">ATCC 12755</strain>
    </source>
</reference>
<sequence length="88" mass="10546">MNNKKFKWWTWINSAYIAIGCVLAPYGLYGFLKDSEDLFAENKYWYFLAASTCLAIIYLFTRRILYYPSINKFEIKDDMVENFINKTK</sequence>
<organism evidence="2 3">
    <name type="scientific">Enterococcus casseliflavus ATCC 12755</name>
    <dbReference type="NCBI Taxonomy" id="888066"/>
    <lineage>
        <taxon>Bacteria</taxon>
        <taxon>Bacillati</taxon>
        <taxon>Bacillota</taxon>
        <taxon>Bacilli</taxon>
        <taxon>Lactobacillales</taxon>
        <taxon>Enterococcaceae</taxon>
        <taxon>Enterococcus</taxon>
    </lineage>
</organism>
<evidence type="ECO:0000256" key="1">
    <source>
        <dbReference type="SAM" id="Phobius"/>
    </source>
</evidence>
<keyword evidence="1" id="KW-0812">Transmembrane</keyword>
<feature type="transmembrane region" description="Helical" evidence="1">
    <location>
        <begin position="44"/>
        <end position="61"/>
    </location>
</feature>
<proteinExistence type="predicted"/>